<evidence type="ECO:0000313" key="1">
    <source>
        <dbReference type="EMBL" id="NML17017.1"/>
    </source>
</evidence>
<accession>A0A848FA22</accession>
<protein>
    <submittedName>
        <fullName evidence="1">Conjugal transfer protein TrbM</fullName>
    </submittedName>
</protein>
<gene>
    <name evidence="1" type="ORF">HHL10_18710</name>
</gene>
<dbReference type="Pfam" id="PF07424">
    <property type="entry name" value="TrbM"/>
    <property type="match status" value="1"/>
</dbReference>
<reference evidence="1 2" key="1">
    <citation type="submission" date="2020-04" db="EMBL/GenBank/DDBJ databases">
        <title>Azohydromonas sp. isolated from soil.</title>
        <authorList>
            <person name="Dahal R.H."/>
        </authorList>
    </citation>
    <scope>NUCLEOTIDE SEQUENCE [LARGE SCALE GENOMIC DNA]</scope>
    <source>
        <strain evidence="1 2">G-1-1-14</strain>
    </source>
</reference>
<evidence type="ECO:0000313" key="2">
    <source>
        <dbReference type="Proteomes" id="UP000574067"/>
    </source>
</evidence>
<dbReference type="InterPro" id="IPR009989">
    <property type="entry name" value="TrbM"/>
</dbReference>
<dbReference type="AlphaFoldDB" id="A0A848FA22"/>
<proteinExistence type="predicted"/>
<dbReference type="RefSeq" id="WP_169161835.1">
    <property type="nucleotide sequence ID" value="NZ_JABBFW010000014.1"/>
</dbReference>
<comment type="caution">
    <text evidence="1">The sequence shown here is derived from an EMBL/GenBank/DDBJ whole genome shotgun (WGS) entry which is preliminary data.</text>
</comment>
<keyword evidence="2" id="KW-1185">Reference proteome</keyword>
<organism evidence="1 2">
    <name type="scientific">Azohydromonas caseinilytica</name>
    <dbReference type="NCBI Taxonomy" id="2728836"/>
    <lineage>
        <taxon>Bacteria</taxon>
        <taxon>Pseudomonadati</taxon>
        <taxon>Pseudomonadota</taxon>
        <taxon>Betaproteobacteria</taxon>
        <taxon>Burkholderiales</taxon>
        <taxon>Sphaerotilaceae</taxon>
        <taxon>Azohydromonas</taxon>
    </lineage>
</organism>
<name>A0A848FA22_9BURK</name>
<dbReference type="Proteomes" id="UP000574067">
    <property type="component" value="Unassembled WGS sequence"/>
</dbReference>
<dbReference type="EMBL" id="JABBFW010000014">
    <property type="protein sequence ID" value="NML17017.1"/>
    <property type="molecule type" value="Genomic_DNA"/>
</dbReference>
<sequence>MFAQEPDVGQFHYLEGDTRLACEATLCLSSSIRPGQCMPSLRRYFDIRRRTLSKTMNARRDFLSLCPVSSQTPQMQSLIYAISRGAGYCDLQTLNAMGYEVVDPYTGVARIVISNQFPWQCSIYFFNAYDTWQQSGTLPRYVGEPERGGYWVEAADYDRALAEYQARIAAENAAGGRGSGMWWN</sequence>